<reference evidence="1" key="1">
    <citation type="submission" date="2021-01" db="EMBL/GenBank/DDBJ databases">
        <authorList>
            <person name="Corre E."/>
            <person name="Pelletier E."/>
            <person name="Niang G."/>
            <person name="Scheremetjew M."/>
            <person name="Finn R."/>
            <person name="Kale V."/>
            <person name="Holt S."/>
            <person name="Cochrane G."/>
            <person name="Meng A."/>
            <person name="Brown T."/>
            <person name="Cohen L."/>
        </authorList>
    </citation>
    <scope>NUCLEOTIDE SEQUENCE</scope>
    <source>
        <strain evidence="1">S3</strain>
    </source>
</reference>
<organism evidence="1">
    <name type="scientific">Strombidium inclinatum</name>
    <dbReference type="NCBI Taxonomy" id="197538"/>
    <lineage>
        <taxon>Eukaryota</taxon>
        <taxon>Sar</taxon>
        <taxon>Alveolata</taxon>
        <taxon>Ciliophora</taxon>
        <taxon>Intramacronucleata</taxon>
        <taxon>Spirotrichea</taxon>
        <taxon>Oligotrichia</taxon>
        <taxon>Strombidiidae</taxon>
        <taxon>Strombidium</taxon>
    </lineage>
</organism>
<accession>A0A7S3IGI3</accession>
<gene>
    <name evidence="1" type="ORF">SINC0208_LOCUS2685</name>
</gene>
<name>A0A7S3IGI3_9SPIT</name>
<protein>
    <submittedName>
        <fullName evidence="1">Uncharacterized protein</fullName>
    </submittedName>
</protein>
<dbReference type="EMBL" id="HBIH01006507">
    <property type="protein sequence ID" value="CAE0322102.1"/>
    <property type="molecule type" value="Transcribed_RNA"/>
</dbReference>
<dbReference type="AlphaFoldDB" id="A0A7S3IGI3"/>
<evidence type="ECO:0000313" key="1">
    <source>
        <dbReference type="EMBL" id="CAE0322102.1"/>
    </source>
</evidence>
<sequence length="138" mass="15870">MAWGETQNVEISLEPRSSCGFYLYSYNSYLDITFEYPVTLYNRYYKTIKFNEVEYLVKESSESGFYPGNNCMTQICNNFFHVYDGKQYFLIVNWDFDSSQTVNIEIYDKAGIYEQPLGATALSVFSAAGTVLAASLYL</sequence>
<proteinExistence type="predicted"/>